<evidence type="ECO:0008006" key="3">
    <source>
        <dbReference type="Google" id="ProtNLM"/>
    </source>
</evidence>
<accession>A0A1G6YEN9</accession>
<name>A0A1G6YEN9_9ACTN</name>
<dbReference type="RefSeq" id="WP_090860049.1">
    <property type="nucleotide sequence ID" value="NZ_FMZM01000012.1"/>
</dbReference>
<protein>
    <recommendedName>
        <fullName evidence="3">Fibronectin type-III domain-containing protein</fullName>
    </recommendedName>
</protein>
<organism evidence="1 2">
    <name type="scientific">Nocardioides lianchengensis</name>
    <dbReference type="NCBI Taxonomy" id="1045774"/>
    <lineage>
        <taxon>Bacteria</taxon>
        <taxon>Bacillati</taxon>
        <taxon>Actinomycetota</taxon>
        <taxon>Actinomycetes</taxon>
        <taxon>Propionibacteriales</taxon>
        <taxon>Nocardioidaceae</taxon>
        <taxon>Nocardioides</taxon>
    </lineage>
</organism>
<reference evidence="2" key="1">
    <citation type="submission" date="2016-10" db="EMBL/GenBank/DDBJ databases">
        <authorList>
            <person name="Varghese N."/>
            <person name="Submissions S."/>
        </authorList>
    </citation>
    <scope>NUCLEOTIDE SEQUENCE [LARGE SCALE GENOMIC DNA]</scope>
    <source>
        <strain evidence="2">CGMCC 4.6858</strain>
    </source>
</reference>
<dbReference type="STRING" id="1045774.SAMN05421872_11222"/>
<dbReference type="EMBL" id="FMZM01000012">
    <property type="protein sequence ID" value="SDD88944.1"/>
    <property type="molecule type" value="Genomic_DNA"/>
</dbReference>
<gene>
    <name evidence="1" type="ORF">SAMN05421872_11222</name>
</gene>
<keyword evidence="2" id="KW-1185">Reference proteome</keyword>
<dbReference type="Proteomes" id="UP000199034">
    <property type="component" value="Unassembled WGS sequence"/>
</dbReference>
<dbReference type="AlphaFoldDB" id="A0A1G6YEN9"/>
<proteinExistence type="predicted"/>
<evidence type="ECO:0000313" key="2">
    <source>
        <dbReference type="Proteomes" id="UP000199034"/>
    </source>
</evidence>
<sequence length="145" mass="14116">MTARPRLGLVAGGVLLGALCLVAAPAVADWTDTATVTGTTITAATVPAPVLACGGLSLGSVQFNWPAVAGATGYTVTFIDSTGTASASYDTTGTSFAATSGALITSGTARVRAKVPYGGGATTWISGPSNVRNYSAVAGLVGLCS</sequence>
<evidence type="ECO:0000313" key="1">
    <source>
        <dbReference type="EMBL" id="SDD88944.1"/>
    </source>
</evidence>
<dbReference type="OrthoDB" id="3790724at2"/>